<dbReference type="Pfam" id="PF00271">
    <property type="entry name" value="Helicase_C"/>
    <property type="match status" value="1"/>
</dbReference>
<evidence type="ECO:0000259" key="4">
    <source>
        <dbReference type="PROSITE" id="PS51194"/>
    </source>
</evidence>
<accession>A0AA90V944</accession>
<keyword evidence="5" id="KW-0347">Helicase</keyword>
<dbReference type="InterPro" id="IPR027417">
    <property type="entry name" value="P-loop_NTPase"/>
</dbReference>
<dbReference type="PANTHER" id="PTHR47957">
    <property type="entry name" value="ATP-DEPENDENT HELICASE HRQ1"/>
    <property type="match status" value="1"/>
</dbReference>
<dbReference type="PANTHER" id="PTHR47957:SF3">
    <property type="entry name" value="ATP-DEPENDENT HELICASE HRQ1"/>
    <property type="match status" value="1"/>
</dbReference>
<dbReference type="GO" id="GO:0006289">
    <property type="term" value="P:nucleotide-excision repair"/>
    <property type="evidence" value="ECO:0007669"/>
    <property type="project" value="TreeGrafter"/>
</dbReference>
<dbReference type="GO" id="GO:0003676">
    <property type="term" value="F:nucleic acid binding"/>
    <property type="evidence" value="ECO:0007669"/>
    <property type="project" value="InterPro"/>
</dbReference>
<dbReference type="GO" id="GO:0005524">
    <property type="term" value="F:ATP binding"/>
    <property type="evidence" value="ECO:0007669"/>
    <property type="project" value="UniProtKB-KW"/>
</dbReference>
<protein>
    <submittedName>
        <fullName evidence="5">DEAD/DEAH box helicase</fullName>
    </submittedName>
</protein>
<dbReference type="PROSITE" id="PS51192">
    <property type="entry name" value="HELICASE_ATP_BIND_1"/>
    <property type="match status" value="1"/>
</dbReference>
<dbReference type="SMART" id="SM00487">
    <property type="entry name" value="DEXDc"/>
    <property type="match status" value="1"/>
</dbReference>
<dbReference type="RefSeq" id="WP_153092364.1">
    <property type="nucleotide sequence ID" value="NZ_JBALJY010000049.1"/>
</dbReference>
<evidence type="ECO:0000259" key="3">
    <source>
        <dbReference type="PROSITE" id="PS51192"/>
    </source>
</evidence>
<sequence>MNIIELYESLKGSYKSYLESFVAIKDERIKEKVSDSIKHEELWPKALIQFNPNFEKGIGVKELIAKGFPIHPDLEYFFDKPFYKHQQDAIELGCQDKEFIVTSGTGSGKSRTFMATIFNYVLQNEEVCKDKTIAIIVYPMNALINSQAEELSRYKSTYEEKTGNKCPFTFGKYTGQENDEARTKMQQTPPNIILTNYMMLELLMTRAGKEEDLRKCFLENLHFLVFDELHTYRGMQGSDVSFLIRRIKALASGKVLCFGTSATMVADDSISYVQQREKVAEVASCIFGSTYTKEQVIDETLAIGLSDEEPSDGELRACINAPIPTSSDIDDAKKYPTAIWIEQNIALEYKKKEGKYFRGKPIAIEDMAKKLSLQTGEEEEKCQKHIIDLLNWCNQLNLSNGASILPYKIHQFIPQTGNVYLTIGDQASRQITVEEKLYCKELSHGDVKIMYYPVVFSRLSGHEFYVIKIIGSTIMPRNFDGYATGDGDSDVNDGYIILPHHGESVDDYMLDITSDDIPSDWYTTNKKGVRKLKKTYEARIPQKIYVTQSGAYSPTEPLDGMGYMEAVFVPSPLMYDPTARAIYKGKQSEYSKLSRIGGEGRSTATTVLSYEDIILMQKMGITQNDRKVLTFVDARQDAALQAGHFNDFIRIGKVRSAIWNAIKDATEAIDNTKIARMVLDNLHLQVDDYSKREGLRGGRANDVKNIMERYLSTIIYDDLAGNWTVIMPNLEDCALLNIGYKYLHDEITGDNGAERLYDIPELEGFDDEHKEEFITQILDYLRHKLCIYSSERTIQAVKDTTKAVRENLKAPWTLDESDKIAEANELFIENPHRRNAYNLESGGYRSKLGIFVRDYISKQTGRNIDKEEDYKHYMTRLFKALSNYVIFDNGTYQLDYGCILWQAGDKQHICRDFVRFRTIEGGKILDKEPNHYFQQFYQSIPLKDVCLEAKDHTGQVSKEDREQREQDFREGKFPVLYCSPTMELGIDIKDLSIVGMRNVPPTPANYTQRAGRAGRSGQAALVYTYCRPRNSHENYYLSHPEKMVKGEVKAPRMELVNEELFRTHLHSTILSLCPIKELSDGIKDLVDYTDINNITLKDEVRASLQLTPERKEQIKRIFTQIMEDTFLKNRMESERPIWFTEHWIDHLLTNYEHDFDKALQRWRSLYKQAQTQIEEASLVINNRIYGENSKEKRDAHMKQLRGESLRDMLLGVNQGKNKEENEFYPYRYLASEGFLPGYNFTKLPQRALLQYKSDKVEYLSRPKRLALSEFGPQNIIYNNGGKFRISRMQILSEIIPHKFFYNPKTGVAYKDEENTTHHTDIITGESLDGVAKLIPGMCIEAQDMVAAETEKITCQEEERSRKYYQTKTYFASDDSRSISECELKSPHGEHLANIRYIPSCRLTYILESRNDSNGNGFAFDTKTGDWISNSSLARIQAEADKNPEEADRTKFVKLFAETTANAIYIQPLQALLLRDKYAVRTFLYAFKQAIEDVFQIEGSEMGAEVMGEGATPNILIYENAEGSLGVLSRLVNEPTAYMDVVNRAYDICFNKPELTPDELNELTPADYSNLLNYYNQPYHQQIDIRKIYSTLKLMQEAKVELHGAGQTLSYDEQYAALEAARDHNSSTEYKFLKYLHEHHLRLPDKAQPMFPEEYYVQPDFMYGDRIVVFCDGTPHDRPEIQEDDREKREVLEDAGFVVLAWHYATPLADFINQYSDIFTPVK</sequence>
<feature type="domain" description="Helicase C-terminal" evidence="4">
    <location>
        <begin position="873"/>
        <end position="1061"/>
    </location>
</feature>
<evidence type="ECO:0000313" key="5">
    <source>
        <dbReference type="EMBL" id="MQN77173.1"/>
    </source>
</evidence>
<evidence type="ECO:0000313" key="6">
    <source>
        <dbReference type="Proteomes" id="UP000423156"/>
    </source>
</evidence>
<dbReference type="InterPro" id="IPR001650">
    <property type="entry name" value="Helicase_C-like"/>
</dbReference>
<dbReference type="InterPro" id="IPR014001">
    <property type="entry name" value="Helicase_ATP-bd"/>
</dbReference>
<feature type="domain" description="Helicase ATP-binding" evidence="3">
    <location>
        <begin position="90"/>
        <end position="282"/>
    </location>
</feature>
<dbReference type="SMART" id="SM00490">
    <property type="entry name" value="HELICc"/>
    <property type="match status" value="1"/>
</dbReference>
<name>A0AA90V944_9BACT</name>
<dbReference type="PROSITE" id="PS51194">
    <property type="entry name" value="HELICASE_CTER"/>
    <property type="match status" value="1"/>
</dbReference>
<dbReference type="EMBL" id="VZBZ01000058">
    <property type="protein sequence ID" value="MQN77173.1"/>
    <property type="molecule type" value="Genomic_DNA"/>
</dbReference>
<keyword evidence="5" id="KW-0378">Hydrolase</keyword>
<dbReference type="Proteomes" id="UP000423156">
    <property type="component" value="Unassembled WGS sequence"/>
</dbReference>
<dbReference type="GO" id="GO:0036297">
    <property type="term" value="P:interstrand cross-link repair"/>
    <property type="evidence" value="ECO:0007669"/>
    <property type="project" value="TreeGrafter"/>
</dbReference>
<evidence type="ECO:0000256" key="2">
    <source>
        <dbReference type="ARBA" id="ARBA00022840"/>
    </source>
</evidence>
<gene>
    <name evidence="5" type="ORF">F7D71_04685</name>
</gene>
<dbReference type="InterPro" id="IPR011545">
    <property type="entry name" value="DEAD/DEAH_box_helicase_dom"/>
</dbReference>
<keyword evidence="1" id="KW-0547">Nucleotide-binding</keyword>
<dbReference type="SUPFAM" id="SSF52540">
    <property type="entry name" value="P-loop containing nucleoside triphosphate hydrolases"/>
    <property type="match status" value="2"/>
</dbReference>
<dbReference type="GO" id="GO:0043138">
    <property type="term" value="F:3'-5' DNA helicase activity"/>
    <property type="evidence" value="ECO:0007669"/>
    <property type="project" value="TreeGrafter"/>
</dbReference>
<dbReference type="Gene3D" id="3.40.960.10">
    <property type="entry name" value="VSR Endonuclease"/>
    <property type="match status" value="1"/>
</dbReference>
<dbReference type="Gene3D" id="3.40.50.300">
    <property type="entry name" value="P-loop containing nucleotide triphosphate hydrolases"/>
    <property type="match status" value="2"/>
</dbReference>
<organism evidence="5 6">
    <name type="scientific">Segatella copri</name>
    <dbReference type="NCBI Taxonomy" id="165179"/>
    <lineage>
        <taxon>Bacteria</taxon>
        <taxon>Pseudomonadati</taxon>
        <taxon>Bacteroidota</taxon>
        <taxon>Bacteroidia</taxon>
        <taxon>Bacteroidales</taxon>
        <taxon>Prevotellaceae</taxon>
        <taxon>Segatella</taxon>
    </lineage>
</organism>
<keyword evidence="2" id="KW-0067">ATP-binding</keyword>
<comment type="caution">
    <text evidence="5">The sequence shown here is derived from an EMBL/GenBank/DDBJ whole genome shotgun (WGS) entry which is preliminary data.</text>
</comment>
<proteinExistence type="predicted"/>
<evidence type="ECO:0000256" key="1">
    <source>
        <dbReference type="ARBA" id="ARBA00022741"/>
    </source>
</evidence>
<reference evidence="6" key="1">
    <citation type="submission" date="2019-09" db="EMBL/GenBank/DDBJ databases">
        <title>Distinct polysaccharide growth profiles of human intestinal Prevotella copri isolates.</title>
        <authorList>
            <person name="Fehlner-Peach H."/>
            <person name="Magnabosco C."/>
            <person name="Raghavan V."/>
            <person name="Scher J.U."/>
            <person name="Tett A."/>
            <person name="Cox L.M."/>
            <person name="Gottsegen C."/>
            <person name="Watters A."/>
            <person name="Wiltshire- Gordon J.D."/>
            <person name="Segata N."/>
            <person name="Bonneau R."/>
            <person name="Littman D.R."/>
        </authorList>
    </citation>
    <scope>NUCLEOTIDE SEQUENCE [LARGE SCALE GENOMIC DNA]</scope>
    <source>
        <strain evidence="6">BU41712</strain>
    </source>
</reference>
<dbReference type="Pfam" id="PF00270">
    <property type="entry name" value="DEAD"/>
    <property type="match status" value="1"/>
</dbReference>